<keyword evidence="2" id="KW-1185">Reference proteome</keyword>
<reference evidence="2" key="1">
    <citation type="submission" date="2024-06" db="EMBL/GenBank/DDBJ databases">
        <title>Multi-omics analyses provide insights into the biosynthesis of the anticancer antibiotic pleurotin in Hohenbuehelia grisea.</title>
        <authorList>
            <person name="Weaver J.A."/>
            <person name="Alberti F."/>
        </authorList>
    </citation>
    <scope>NUCLEOTIDE SEQUENCE [LARGE SCALE GENOMIC DNA]</scope>
    <source>
        <strain evidence="2">T-177</strain>
    </source>
</reference>
<evidence type="ECO:0000313" key="2">
    <source>
        <dbReference type="Proteomes" id="UP001556367"/>
    </source>
</evidence>
<name>A0ABR3IVX3_9AGAR</name>
<proteinExistence type="predicted"/>
<dbReference type="Proteomes" id="UP001556367">
    <property type="component" value="Unassembled WGS sequence"/>
</dbReference>
<evidence type="ECO:0008006" key="3">
    <source>
        <dbReference type="Google" id="ProtNLM"/>
    </source>
</evidence>
<evidence type="ECO:0000313" key="1">
    <source>
        <dbReference type="EMBL" id="KAL0947476.1"/>
    </source>
</evidence>
<comment type="caution">
    <text evidence="1">The sequence shown here is derived from an EMBL/GenBank/DDBJ whole genome shotgun (WGS) entry which is preliminary data.</text>
</comment>
<accession>A0ABR3IVX3</accession>
<sequence>MADTETHNLSSSDSSVVLRVDRHLWFEDGNLIIAARASKPDPSAPDDLLYFKIYREMLGLHSPVFRQMFRLPTPVVEEVIDGVQVAQLPDDAYDVQSFLRFIFCPSWEPQGTYPPDYASRMGGALKLSVKYDAENLKEHIFSRLRQAWPRDIREWDRRRWVIDDEVSMKMLEMGKEEEGCPVPPDEDFEPHAVIAMIRESCCQDELRDVLALAYYDLSCYPEGFMELPSGYLIEDDFRRLVTGRAELVNLLTIYVQLSPSEEAKTYCRNEECIDARGRLWSELWGEFAAQPDCFGFLNRSLRRLQSSRFYAAHVCGPCAEKLERHIRENREKVFKWIPDCFII</sequence>
<protein>
    <recommendedName>
        <fullName evidence="3">BTB domain-containing protein</fullName>
    </recommendedName>
</protein>
<gene>
    <name evidence="1" type="ORF">HGRIS_013581</name>
</gene>
<dbReference type="EMBL" id="JASNQZ010000015">
    <property type="protein sequence ID" value="KAL0947476.1"/>
    <property type="molecule type" value="Genomic_DNA"/>
</dbReference>
<organism evidence="1 2">
    <name type="scientific">Hohenbuehelia grisea</name>
    <dbReference type="NCBI Taxonomy" id="104357"/>
    <lineage>
        <taxon>Eukaryota</taxon>
        <taxon>Fungi</taxon>
        <taxon>Dikarya</taxon>
        <taxon>Basidiomycota</taxon>
        <taxon>Agaricomycotina</taxon>
        <taxon>Agaricomycetes</taxon>
        <taxon>Agaricomycetidae</taxon>
        <taxon>Agaricales</taxon>
        <taxon>Pleurotineae</taxon>
        <taxon>Pleurotaceae</taxon>
        <taxon>Hohenbuehelia</taxon>
    </lineage>
</organism>